<evidence type="ECO:0000256" key="1">
    <source>
        <dbReference type="ARBA" id="ARBA00000085"/>
    </source>
</evidence>
<keyword evidence="12" id="KW-0902">Two-component regulatory system</keyword>
<dbReference type="PROSITE" id="PS50885">
    <property type="entry name" value="HAMP"/>
    <property type="match status" value="1"/>
</dbReference>
<dbReference type="CDD" id="cd00082">
    <property type="entry name" value="HisKA"/>
    <property type="match status" value="1"/>
</dbReference>
<dbReference type="RefSeq" id="WP_251261297.1">
    <property type="nucleotide sequence ID" value="NZ_JAMQGP010000003.1"/>
</dbReference>
<dbReference type="Proteomes" id="UP001165393">
    <property type="component" value="Unassembled WGS sequence"/>
</dbReference>
<dbReference type="InterPro" id="IPR004358">
    <property type="entry name" value="Sig_transdc_His_kin-like_C"/>
</dbReference>
<evidence type="ECO:0000256" key="12">
    <source>
        <dbReference type="ARBA" id="ARBA00023012"/>
    </source>
</evidence>
<dbReference type="CDD" id="cd06225">
    <property type="entry name" value="HAMP"/>
    <property type="match status" value="1"/>
</dbReference>
<evidence type="ECO:0000259" key="16">
    <source>
        <dbReference type="PROSITE" id="PS50885"/>
    </source>
</evidence>
<evidence type="ECO:0000256" key="5">
    <source>
        <dbReference type="ARBA" id="ARBA00022553"/>
    </source>
</evidence>
<dbReference type="InterPro" id="IPR003660">
    <property type="entry name" value="HAMP_dom"/>
</dbReference>
<keyword evidence="11 14" id="KW-1133">Transmembrane helix</keyword>
<dbReference type="SMART" id="SM00304">
    <property type="entry name" value="HAMP"/>
    <property type="match status" value="1"/>
</dbReference>
<evidence type="ECO:0000256" key="14">
    <source>
        <dbReference type="SAM" id="Phobius"/>
    </source>
</evidence>
<comment type="catalytic activity">
    <reaction evidence="1">
        <text>ATP + protein L-histidine = ADP + protein N-phospho-L-histidine.</text>
        <dbReference type="EC" id="2.7.13.3"/>
    </reaction>
</comment>
<feature type="transmembrane region" description="Helical" evidence="14">
    <location>
        <begin position="181"/>
        <end position="204"/>
    </location>
</feature>
<dbReference type="InterPro" id="IPR003594">
    <property type="entry name" value="HATPase_dom"/>
</dbReference>
<dbReference type="Pfam" id="PF00512">
    <property type="entry name" value="HisKA"/>
    <property type="match status" value="1"/>
</dbReference>
<dbReference type="SMART" id="SM00388">
    <property type="entry name" value="HisKA"/>
    <property type="match status" value="1"/>
</dbReference>
<dbReference type="GO" id="GO:0005886">
    <property type="term" value="C:plasma membrane"/>
    <property type="evidence" value="ECO:0007669"/>
    <property type="project" value="UniProtKB-SubCell"/>
</dbReference>
<evidence type="ECO:0000256" key="11">
    <source>
        <dbReference type="ARBA" id="ARBA00022989"/>
    </source>
</evidence>
<dbReference type="Gene3D" id="6.10.340.10">
    <property type="match status" value="1"/>
</dbReference>
<dbReference type="GO" id="GO:0000155">
    <property type="term" value="F:phosphorelay sensor kinase activity"/>
    <property type="evidence" value="ECO:0007669"/>
    <property type="project" value="InterPro"/>
</dbReference>
<keyword evidence="10" id="KW-0067">ATP-binding</keyword>
<dbReference type="PANTHER" id="PTHR45528:SF1">
    <property type="entry name" value="SENSOR HISTIDINE KINASE CPXA"/>
    <property type="match status" value="1"/>
</dbReference>
<dbReference type="EC" id="2.7.13.3" evidence="3"/>
<keyword evidence="4" id="KW-1003">Cell membrane</keyword>
<keyword evidence="6" id="KW-0808">Transferase</keyword>
<dbReference type="AlphaFoldDB" id="A0AA42B7P4"/>
<comment type="caution">
    <text evidence="17">The sequence shown here is derived from an EMBL/GenBank/DDBJ whole genome shotgun (WGS) entry which is preliminary data.</text>
</comment>
<keyword evidence="9 17" id="KW-0418">Kinase</keyword>
<evidence type="ECO:0000256" key="2">
    <source>
        <dbReference type="ARBA" id="ARBA00004651"/>
    </source>
</evidence>
<dbReference type="Gene3D" id="3.30.565.10">
    <property type="entry name" value="Histidine kinase-like ATPase, C-terminal domain"/>
    <property type="match status" value="1"/>
</dbReference>
<accession>A0AA42B7P4</accession>
<dbReference type="PRINTS" id="PR00344">
    <property type="entry name" value="BCTRLSENSOR"/>
</dbReference>
<dbReference type="SUPFAM" id="SSF47384">
    <property type="entry name" value="Homodimeric domain of signal transducing histidine kinase"/>
    <property type="match status" value="1"/>
</dbReference>
<comment type="subcellular location">
    <subcellularLocation>
        <location evidence="2">Cell membrane</location>
        <topology evidence="2">Multi-pass membrane protein</topology>
    </subcellularLocation>
</comment>
<reference evidence="17 18" key="1">
    <citation type="journal article" date="2013" name="Antonie Van Leeuwenhoek">
        <title>Echinimonas agarilytica gen. nov., sp. nov., a new gammaproteobacterium isolated from the sea urchin Strongylocentrotus intermedius.</title>
        <authorList>
            <person name="Nedashkovskaya O.I."/>
            <person name="Stenkova A.M."/>
            <person name="Zhukova N.V."/>
            <person name="Van Trappen S."/>
            <person name="Lee J.S."/>
            <person name="Kim S.B."/>
        </authorList>
    </citation>
    <scope>NUCLEOTIDE SEQUENCE [LARGE SCALE GENOMIC DNA]</scope>
    <source>
        <strain evidence="17 18">KMM 6351</strain>
    </source>
</reference>
<dbReference type="Pfam" id="PF02518">
    <property type="entry name" value="HATPase_c"/>
    <property type="match status" value="1"/>
</dbReference>
<organism evidence="17 18">
    <name type="scientific">Echinimonas agarilytica</name>
    <dbReference type="NCBI Taxonomy" id="1215918"/>
    <lineage>
        <taxon>Bacteria</taxon>
        <taxon>Pseudomonadati</taxon>
        <taxon>Pseudomonadota</taxon>
        <taxon>Gammaproteobacteria</taxon>
        <taxon>Alteromonadales</taxon>
        <taxon>Echinimonadaceae</taxon>
        <taxon>Echinimonas</taxon>
    </lineage>
</organism>
<evidence type="ECO:0000256" key="13">
    <source>
        <dbReference type="ARBA" id="ARBA00023136"/>
    </source>
</evidence>
<dbReference type="GO" id="GO:0005524">
    <property type="term" value="F:ATP binding"/>
    <property type="evidence" value="ECO:0007669"/>
    <property type="project" value="UniProtKB-KW"/>
</dbReference>
<feature type="domain" description="Histidine kinase" evidence="15">
    <location>
        <begin position="275"/>
        <end position="495"/>
    </location>
</feature>
<evidence type="ECO:0000256" key="8">
    <source>
        <dbReference type="ARBA" id="ARBA00022741"/>
    </source>
</evidence>
<protein>
    <recommendedName>
        <fullName evidence="3">histidine kinase</fullName>
        <ecNumber evidence="3">2.7.13.3</ecNumber>
    </recommendedName>
</protein>
<evidence type="ECO:0000256" key="3">
    <source>
        <dbReference type="ARBA" id="ARBA00012438"/>
    </source>
</evidence>
<keyword evidence="18" id="KW-1185">Reference proteome</keyword>
<evidence type="ECO:0000256" key="10">
    <source>
        <dbReference type="ARBA" id="ARBA00022840"/>
    </source>
</evidence>
<dbReference type="InterPro" id="IPR036097">
    <property type="entry name" value="HisK_dim/P_sf"/>
</dbReference>
<keyword evidence="7 14" id="KW-0812">Transmembrane</keyword>
<evidence type="ECO:0000256" key="4">
    <source>
        <dbReference type="ARBA" id="ARBA00022475"/>
    </source>
</evidence>
<dbReference type="PANTHER" id="PTHR45528">
    <property type="entry name" value="SENSOR HISTIDINE KINASE CPXA"/>
    <property type="match status" value="1"/>
</dbReference>
<dbReference type="CDD" id="cd00075">
    <property type="entry name" value="HATPase"/>
    <property type="match status" value="1"/>
</dbReference>
<dbReference type="SMART" id="SM00387">
    <property type="entry name" value="HATPase_c"/>
    <property type="match status" value="1"/>
</dbReference>
<dbReference type="SUPFAM" id="SSF55874">
    <property type="entry name" value="ATPase domain of HSP90 chaperone/DNA topoisomerase II/histidine kinase"/>
    <property type="match status" value="1"/>
</dbReference>
<name>A0AA42B7P4_9GAMM</name>
<gene>
    <name evidence="17" type="ORF">NAF29_09425</name>
</gene>
<evidence type="ECO:0000259" key="15">
    <source>
        <dbReference type="PROSITE" id="PS50109"/>
    </source>
</evidence>
<keyword evidence="8" id="KW-0547">Nucleotide-binding</keyword>
<feature type="domain" description="HAMP" evidence="16">
    <location>
        <begin position="202"/>
        <end position="260"/>
    </location>
</feature>
<evidence type="ECO:0000313" key="17">
    <source>
        <dbReference type="EMBL" id="MCM2679884.1"/>
    </source>
</evidence>
<evidence type="ECO:0000256" key="9">
    <source>
        <dbReference type="ARBA" id="ARBA00022777"/>
    </source>
</evidence>
<dbReference type="InterPro" id="IPR003661">
    <property type="entry name" value="HisK_dim/P_dom"/>
</dbReference>
<dbReference type="InterPro" id="IPR050398">
    <property type="entry name" value="HssS/ArlS-like"/>
</dbReference>
<evidence type="ECO:0000256" key="6">
    <source>
        <dbReference type="ARBA" id="ARBA00022679"/>
    </source>
</evidence>
<sequence>MRKLISSFYSKLALAVLTCFVLIGALLLLLATQVSSEYQKEVEQKLHLELAEHLVYDNQLFQQGDLNQAAIKNAFHSMMILGPSFEFYILAPDGKVLTYSADPSKIKRQYVSLTPLKSFLSGQQTLPIIGDDPRGQSRQKIFSAAEIREDGELRGYLYIIIGGEIYDSVVSILRDSHIMTLGVWGILLTLVFSSLIVLIIFALLTRPLRRLSNDISSLQQKGFDEGIAIVSDWRQDSHDEIQKLGSAFNDMAATLNRQYQKVQSTDQLRRELVSYVSHDLRTPLSALQGYLETWQLKHEHLTPEDSEHLIQIALDNAHRTSQLVEQLFELAHLDSDNVTLNTEPVAIAELVQDVIQKLQLAAIEKQVSLTVSPEDPSLMANADIQRIERVFTNLIDNAIRHCQSGDSITVHIDARDNHGKLGIRVTDTGCGIPEDEIGQIFEPHFRASNSSDNGRVHSGLGLAITERILALHNSLIEVSSKPTQGTEFRFQLASV</sequence>
<dbReference type="PROSITE" id="PS50109">
    <property type="entry name" value="HIS_KIN"/>
    <property type="match status" value="1"/>
</dbReference>
<evidence type="ECO:0000256" key="7">
    <source>
        <dbReference type="ARBA" id="ARBA00022692"/>
    </source>
</evidence>
<dbReference type="EMBL" id="JAMQGP010000003">
    <property type="protein sequence ID" value="MCM2679884.1"/>
    <property type="molecule type" value="Genomic_DNA"/>
</dbReference>
<proteinExistence type="predicted"/>
<dbReference type="FunFam" id="1.10.287.130:FF:000001">
    <property type="entry name" value="Two-component sensor histidine kinase"/>
    <property type="match status" value="1"/>
</dbReference>
<dbReference type="FunFam" id="3.30.565.10:FF:000006">
    <property type="entry name" value="Sensor histidine kinase WalK"/>
    <property type="match status" value="1"/>
</dbReference>
<keyword evidence="5" id="KW-0597">Phosphoprotein</keyword>
<dbReference type="Gene3D" id="1.10.287.130">
    <property type="match status" value="1"/>
</dbReference>
<evidence type="ECO:0000313" key="18">
    <source>
        <dbReference type="Proteomes" id="UP001165393"/>
    </source>
</evidence>
<keyword evidence="13 14" id="KW-0472">Membrane</keyword>
<dbReference type="InterPro" id="IPR036890">
    <property type="entry name" value="HATPase_C_sf"/>
</dbReference>
<dbReference type="InterPro" id="IPR005467">
    <property type="entry name" value="His_kinase_dom"/>
</dbReference>